<name>A0A9P5DWQ7_9HYPO</name>
<reference evidence="1" key="1">
    <citation type="journal article" date="2017" name="Mycologia">
        <title>Fusarium algeriense, sp. nov., a novel toxigenic crown rot pathogen of durum wheat from Algeria is nested in the Fusarium burgessii species complex.</title>
        <authorList>
            <person name="Laraba I."/>
            <person name="Keddad A."/>
            <person name="Boureghda H."/>
            <person name="Abdallah N."/>
            <person name="Vaughan M.M."/>
            <person name="Proctor R.H."/>
            <person name="Busman M."/>
            <person name="O'Donnell K."/>
        </authorList>
    </citation>
    <scope>NUCLEOTIDE SEQUENCE</scope>
    <source>
        <strain evidence="1">NRRL 25174</strain>
    </source>
</reference>
<evidence type="ECO:0000313" key="1">
    <source>
        <dbReference type="EMBL" id="KAF4337138.1"/>
    </source>
</evidence>
<dbReference type="EMBL" id="PVQB02000441">
    <property type="protein sequence ID" value="KAF4337138.1"/>
    <property type="molecule type" value="Genomic_DNA"/>
</dbReference>
<keyword evidence="2" id="KW-1185">Reference proteome</keyword>
<gene>
    <name evidence="1" type="ORF">FBEOM_8988</name>
</gene>
<dbReference type="OrthoDB" id="5055357at2759"/>
<reference evidence="1" key="2">
    <citation type="submission" date="2020-02" db="EMBL/GenBank/DDBJ databases">
        <title>Identification and distribution of gene clusters putatively required for synthesis of sphingolipid metabolism inhibitors in phylogenetically diverse species of the filamentous fungus Fusarium.</title>
        <authorList>
            <person name="Kim H.-S."/>
            <person name="Busman M."/>
            <person name="Brown D.W."/>
            <person name="Divon H."/>
            <person name="Uhlig S."/>
            <person name="Proctor R.H."/>
        </authorList>
    </citation>
    <scope>NUCLEOTIDE SEQUENCE</scope>
    <source>
        <strain evidence="1">NRRL 25174</strain>
    </source>
</reference>
<protein>
    <submittedName>
        <fullName evidence="1">Uncharacterized protein</fullName>
    </submittedName>
</protein>
<sequence>MSFHNRDTIQNCQCSSFPLLPSSMMPNEDNSEAPLYPLEHTDYETGRRRIVNTSLGARQAIRFIDHLESHDPVQYKAVAQRLADMDVDMDDLLRLSKRRAEVPWEERWPYNWEKKQGLVLGYMKKNLPRWIAVMKKVEGSGDCS</sequence>
<dbReference type="Proteomes" id="UP000730481">
    <property type="component" value="Unassembled WGS sequence"/>
</dbReference>
<dbReference type="AlphaFoldDB" id="A0A9P5DWQ7"/>
<organism evidence="1 2">
    <name type="scientific">Fusarium beomiforme</name>
    <dbReference type="NCBI Taxonomy" id="44412"/>
    <lineage>
        <taxon>Eukaryota</taxon>
        <taxon>Fungi</taxon>
        <taxon>Dikarya</taxon>
        <taxon>Ascomycota</taxon>
        <taxon>Pezizomycotina</taxon>
        <taxon>Sordariomycetes</taxon>
        <taxon>Hypocreomycetidae</taxon>
        <taxon>Hypocreales</taxon>
        <taxon>Nectriaceae</taxon>
        <taxon>Fusarium</taxon>
        <taxon>Fusarium burgessii species complex</taxon>
    </lineage>
</organism>
<evidence type="ECO:0000313" key="2">
    <source>
        <dbReference type="Proteomes" id="UP000730481"/>
    </source>
</evidence>
<accession>A0A9P5DWQ7</accession>
<proteinExistence type="predicted"/>
<comment type="caution">
    <text evidence="1">The sequence shown here is derived from an EMBL/GenBank/DDBJ whole genome shotgun (WGS) entry which is preliminary data.</text>
</comment>